<feature type="compositionally biased region" description="Basic and acidic residues" evidence="1">
    <location>
        <begin position="21"/>
        <end position="37"/>
    </location>
</feature>
<evidence type="ECO:0000256" key="1">
    <source>
        <dbReference type="SAM" id="MobiDB-lite"/>
    </source>
</evidence>
<feature type="compositionally biased region" description="Basic and acidic residues" evidence="1">
    <location>
        <begin position="48"/>
        <end position="69"/>
    </location>
</feature>
<feature type="region of interest" description="Disordered" evidence="1">
    <location>
        <begin position="1"/>
        <end position="86"/>
    </location>
</feature>
<accession>A0A1V1H5U2</accession>
<protein>
    <submittedName>
        <fullName evidence="2">Uncharacterized protein</fullName>
    </submittedName>
</protein>
<proteinExistence type="predicted"/>
<sequence length="86" mass="9725">MEEGGGRGEEGMTFDDDEVEGEPRWQQEIGEVRRYEVDAPSAPWAMDLDDKGRGRRGDKERQQTGELSRRVMTAAGKGDHRGMWKG</sequence>
<name>A0A1V1H5U2_9ORYZ</name>
<feature type="compositionally biased region" description="Basic and acidic residues" evidence="1">
    <location>
        <begin position="1"/>
        <end position="10"/>
    </location>
</feature>
<gene>
    <name evidence="2" type="primary">OA_BBa0065J20.31</name>
</gene>
<feature type="compositionally biased region" description="Basic and acidic residues" evidence="1">
    <location>
        <begin position="77"/>
        <end position="86"/>
    </location>
</feature>
<dbReference type="AlphaFoldDB" id="A0A1V1H5U2"/>
<evidence type="ECO:0000313" key="2">
    <source>
        <dbReference type="EMBL" id="BAX25073.1"/>
    </source>
</evidence>
<organism evidence="2">
    <name type="scientific">Oryza alta</name>
    <dbReference type="NCBI Taxonomy" id="52545"/>
    <lineage>
        <taxon>Eukaryota</taxon>
        <taxon>Viridiplantae</taxon>
        <taxon>Streptophyta</taxon>
        <taxon>Embryophyta</taxon>
        <taxon>Tracheophyta</taxon>
        <taxon>Spermatophyta</taxon>
        <taxon>Magnoliopsida</taxon>
        <taxon>Liliopsida</taxon>
        <taxon>Poales</taxon>
        <taxon>Poaceae</taxon>
        <taxon>BOP clade</taxon>
        <taxon>Oryzoideae</taxon>
        <taxon>Oryzeae</taxon>
        <taxon>Oryzinae</taxon>
        <taxon>Oryza</taxon>
    </lineage>
</organism>
<reference evidence="2" key="1">
    <citation type="submission" date="2009-05" db="EMBL/GenBank/DDBJ databases">
        <title>Oryza sativa Japonica Group genomic DNA, chromosome 6, BAC clone:KMK0024M20, cultivar:Khau Mac Kho.</title>
        <authorList>
            <person name="Matsumoto T."/>
            <person name="Wu J."/>
            <person name="Kanamori H."/>
        </authorList>
    </citation>
    <scope>NUCLEOTIDE SEQUENCE</scope>
    <source>
        <strain evidence="2">IRGC 105143</strain>
    </source>
</reference>
<dbReference type="EMBL" id="AP011471">
    <property type="protein sequence ID" value="BAX25073.1"/>
    <property type="molecule type" value="Genomic_DNA"/>
</dbReference>